<dbReference type="EMBL" id="QSCO01000006">
    <property type="protein sequence ID" value="RGY08202.1"/>
    <property type="molecule type" value="Genomic_DNA"/>
</dbReference>
<evidence type="ECO:0000313" key="6">
    <source>
        <dbReference type="EMBL" id="RGY08202.1"/>
    </source>
</evidence>
<dbReference type="AlphaFoldDB" id="A0A413IE36"/>
<dbReference type="InterPro" id="IPR036271">
    <property type="entry name" value="Tet_transcr_reg_TetR-rel_C_sf"/>
</dbReference>
<keyword evidence="1" id="KW-0805">Transcription regulation</keyword>
<proteinExistence type="predicted"/>
<dbReference type="Gene3D" id="1.10.10.60">
    <property type="entry name" value="Homeodomain-like"/>
    <property type="match status" value="1"/>
</dbReference>
<keyword evidence="3" id="KW-0804">Transcription</keyword>
<dbReference type="Pfam" id="PF16925">
    <property type="entry name" value="TetR_C_13"/>
    <property type="match status" value="1"/>
</dbReference>
<organism evidence="6 7">
    <name type="scientific">Odoribacter splanchnicus</name>
    <dbReference type="NCBI Taxonomy" id="28118"/>
    <lineage>
        <taxon>Bacteria</taxon>
        <taxon>Pseudomonadati</taxon>
        <taxon>Bacteroidota</taxon>
        <taxon>Bacteroidia</taxon>
        <taxon>Bacteroidales</taxon>
        <taxon>Odoribacteraceae</taxon>
        <taxon>Odoribacter</taxon>
    </lineage>
</organism>
<dbReference type="GO" id="GO:0003677">
    <property type="term" value="F:DNA binding"/>
    <property type="evidence" value="ECO:0007669"/>
    <property type="project" value="UniProtKB-UniRule"/>
</dbReference>
<dbReference type="PANTHER" id="PTHR47506:SF1">
    <property type="entry name" value="HTH-TYPE TRANSCRIPTIONAL REGULATOR YJDC"/>
    <property type="match status" value="1"/>
</dbReference>
<dbReference type="PROSITE" id="PS50977">
    <property type="entry name" value="HTH_TETR_2"/>
    <property type="match status" value="1"/>
</dbReference>
<accession>A0A413IE36</accession>
<evidence type="ECO:0000256" key="4">
    <source>
        <dbReference type="PROSITE-ProRule" id="PRU00335"/>
    </source>
</evidence>
<dbReference type="InterPro" id="IPR009057">
    <property type="entry name" value="Homeodomain-like_sf"/>
</dbReference>
<dbReference type="Proteomes" id="UP000284434">
    <property type="component" value="Unassembled WGS sequence"/>
</dbReference>
<evidence type="ECO:0000256" key="1">
    <source>
        <dbReference type="ARBA" id="ARBA00023015"/>
    </source>
</evidence>
<comment type="caution">
    <text evidence="6">The sequence shown here is derived from an EMBL/GenBank/DDBJ whole genome shotgun (WGS) entry which is preliminary data.</text>
</comment>
<dbReference type="InterPro" id="IPR011075">
    <property type="entry name" value="TetR_C"/>
</dbReference>
<evidence type="ECO:0000259" key="5">
    <source>
        <dbReference type="PROSITE" id="PS50977"/>
    </source>
</evidence>
<keyword evidence="2 4" id="KW-0238">DNA-binding</keyword>
<dbReference type="InterPro" id="IPR001647">
    <property type="entry name" value="HTH_TetR"/>
</dbReference>
<dbReference type="SUPFAM" id="SSF46689">
    <property type="entry name" value="Homeodomain-like"/>
    <property type="match status" value="1"/>
</dbReference>
<protein>
    <submittedName>
        <fullName evidence="6">TetR/AcrR family transcriptional regulator</fullName>
    </submittedName>
</protein>
<gene>
    <name evidence="6" type="ORF">DXA53_06030</name>
</gene>
<name>A0A413IE36_9BACT</name>
<reference evidence="6 7" key="1">
    <citation type="submission" date="2018-08" db="EMBL/GenBank/DDBJ databases">
        <title>A genome reference for cultivated species of the human gut microbiota.</title>
        <authorList>
            <person name="Zou Y."/>
            <person name="Xue W."/>
            <person name="Luo G."/>
        </authorList>
    </citation>
    <scope>NUCLEOTIDE SEQUENCE [LARGE SCALE GENOMIC DNA]</scope>
    <source>
        <strain evidence="6 7">OF03-11</strain>
    </source>
</reference>
<sequence>MIISNREEVIDKAFRVFLRMNYEKASLKMLSNACGTVRTGVTYYFPHKLDLFIAVADKYVIKLQSPSNKFAKPADSLAEFIMQYVDGVKKAMENIKELVISSGEEVNECCPNFHYFHFLFQVRMYYPGVREKMEGIFRQEYEMWKRVIQHAIDSGEIKKDTDVEKTAALFRQIFLGMSYEESFFDGLNVNTLKEKFDYLYSMLKA</sequence>
<dbReference type="Pfam" id="PF00440">
    <property type="entry name" value="TetR_N"/>
    <property type="match status" value="1"/>
</dbReference>
<dbReference type="PANTHER" id="PTHR47506">
    <property type="entry name" value="TRANSCRIPTIONAL REGULATORY PROTEIN"/>
    <property type="match status" value="1"/>
</dbReference>
<dbReference type="RefSeq" id="WP_087383430.1">
    <property type="nucleotide sequence ID" value="NZ_NFIM01000023.1"/>
</dbReference>
<dbReference type="SUPFAM" id="SSF48498">
    <property type="entry name" value="Tetracyclin repressor-like, C-terminal domain"/>
    <property type="match status" value="1"/>
</dbReference>
<feature type="DNA-binding region" description="H-T-H motif" evidence="4">
    <location>
        <begin position="26"/>
        <end position="45"/>
    </location>
</feature>
<evidence type="ECO:0000256" key="3">
    <source>
        <dbReference type="ARBA" id="ARBA00023163"/>
    </source>
</evidence>
<evidence type="ECO:0000256" key="2">
    <source>
        <dbReference type="ARBA" id="ARBA00023125"/>
    </source>
</evidence>
<evidence type="ECO:0000313" key="7">
    <source>
        <dbReference type="Proteomes" id="UP000284434"/>
    </source>
</evidence>
<dbReference type="Gene3D" id="1.10.357.10">
    <property type="entry name" value="Tetracycline Repressor, domain 2"/>
    <property type="match status" value="1"/>
</dbReference>
<feature type="domain" description="HTH tetR-type" evidence="5">
    <location>
        <begin position="3"/>
        <end position="63"/>
    </location>
</feature>